<dbReference type="AlphaFoldDB" id="A0A1X7JJH7"/>
<dbReference type="EMBL" id="FXAT01000002">
    <property type="protein sequence ID" value="SMG27456.1"/>
    <property type="molecule type" value="Genomic_DNA"/>
</dbReference>
<name>A0A1X7JJH7_9BURK</name>
<organism evidence="2 3">
    <name type="scientific">Paraburkholderia susongensis</name>
    <dbReference type="NCBI Taxonomy" id="1515439"/>
    <lineage>
        <taxon>Bacteria</taxon>
        <taxon>Pseudomonadati</taxon>
        <taxon>Pseudomonadota</taxon>
        <taxon>Betaproteobacteria</taxon>
        <taxon>Burkholderiales</taxon>
        <taxon>Burkholderiaceae</taxon>
        <taxon>Paraburkholderia</taxon>
    </lineage>
</organism>
<proteinExistence type="predicted"/>
<evidence type="ECO:0000256" key="1">
    <source>
        <dbReference type="SAM" id="MobiDB-lite"/>
    </source>
</evidence>
<sequence>MDPCGRCTNNRADAEPEEAPGLIPDFERRGGLRLNRSENIVVHALRGPCEQALVVLEPRELGFAPLGEHGDVDGRMKTRRRRNGALPNGVHQA</sequence>
<evidence type="ECO:0000313" key="2">
    <source>
        <dbReference type="EMBL" id="SMG27456.1"/>
    </source>
</evidence>
<feature type="region of interest" description="Disordered" evidence="1">
    <location>
        <begin position="67"/>
        <end position="93"/>
    </location>
</feature>
<protein>
    <submittedName>
        <fullName evidence="2">Uncharacterized protein</fullName>
    </submittedName>
</protein>
<accession>A0A1X7JJH7</accession>
<keyword evidence="3" id="KW-1185">Reference proteome</keyword>
<feature type="region of interest" description="Disordered" evidence="1">
    <location>
        <begin position="1"/>
        <end position="25"/>
    </location>
</feature>
<evidence type="ECO:0000313" key="3">
    <source>
        <dbReference type="Proteomes" id="UP000193228"/>
    </source>
</evidence>
<reference evidence="3" key="1">
    <citation type="submission" date="2017-04" db="EMBL/GenBank/DDBJ databases">
        <authorList>
            <person name="Varghese N."/>
            <person name="Submissions S."/>
        </authorList>
    </citation>
    <scope>NUCLEOTIDE SEQUENCE [LARGE SCALE GENOMIC DNA]</scope>
    <source>
        <strain evidence="3">LMG 29540</strain>
    </source>
</reference>
<dbReference type="Proteomes" id="UP000193228">
    <property type="component" value="Unassembled WGS sequence"/>
</dbReference>
<gene>
    <name evidence="2" type="ORF">SAMN06265784_102633</name>
</gene>